<evidence type="ECO:0000256" key="1">
    <source>
        <dbReference type="SAM" id="SignalP"/>
    </source>
</evidence>
<feature type="chain" id="PRO_5011496285" description="Copper(I)-binding protein" evidence="1">
    <location>
        <begin position="19"/>
        <end position="149"/>
    </location>
</feature>
<protein>
    <recommendedName>
        <fullName evidence="4">Copper(I)-binding protein</fullName>
    </recommendedName>
</protein>
<name>A0A1H3LWN8_9RHOB</name>
<keyword evidence="3" id="KW-1185">Reference proteome</keyword>
<sequence>MRFFVVLLACFLAPALHAQSSPAWTAGHSGKASFASAQGANGLGATLRFEDGESTAQLFITGLWSARPLTLRLSVSYAGGKITPLDTYRHGKIVMLQGQPAYSLTLPRTALRPLKGGDTLIIEDLTQRGVIPLTGSSAAIKAAEAGTGL</sequence>
<dbReference type="Proteomes" id="UP000199026">
    <property type="component" value="Unassembled WGS sequence"/>
</dbReference>
<dbReference type="GeneID" id="78125148"/>
<proteinExistence type="predicted"/>
<dbReference type="RefSeq" id="WP_089892197.1">
    <property type="nucleotide sequence ID" value="NZ_CALJFH010000013.1"/>
</dbReference>
<evidence type="ECO:0000313" key="3">
    <source>
        <dbReference type="Proteomes" id="UP000199026"/>
    </source>
</evidence>
<evidence type="ECO:0008006" key="4">
    <source>
        <dbReference type="Google" id="ProtNLM"/>
    </source>
</evidence>
<accession>A0A1H3LWN8</accession>
<feature type="signal peptide" evidence="1">
    <location>
        <begin position="1"/>
        <end position="18"/>
    </location>
</feature>
<gene>
    <name evidence="2" type="ORF">SAMN05444486_103195</name>
</gene>
<keyword evidence="1" id="KW-0732">Signal</keyword>
<evidence type="ECO:0000313" key="2">
    <source>
        <dbReference type="EMBL" id="SDY68408.1"/>
    </source>
</evidence>
<dbReference type="STRING" id="576131.SAMN05444486_103195"/>
<organism evidence="2 3">
    <name type="scientific">Lentibacter algarum</name>
    <dbReference type="NCBI Taxonomy" id="576131"/>
    <lineage>
        <taxon>Bacteria</taxon>
        <taxon>Pseudomonadati</taxon>
        <taxon>Pseudomonadota</taxon>
        <taxon>Alphaproteobacteria</taxon>
        <taxon>Rhodobacterales</taxon>
        <taxon>Roseobacteraceae</taxon>
        <taxon>Lentibacter</taxon>
    </lineage>
</organism>
<dbReference type="EMBL" id="FNPR01000003">
    <property type="protein sequence ID" value="SDY68408.1"/>
    <property type="molecule type" value="Genomic_DNA"/>
</dbReference>
<reference evidence="2 3" key="1">
    <citation type="submission" date="2016-10" db="EMBL/GenBank/DDBJ databases">
        <authorList>
            <person name="de Groot N.N."/>
        </authorList>
    </citation>
    <scope>NUCLEOTIDE SEQUENCE [LARGE SCALE GENOMIC DNA]</scope>
    <source>
        <strain evidence="2 3">DSM 24677</strain>
    </source>
</reference>
<dbReference type="AlphaFoldDB" id="A0A1H3LWN8"/>